<reference evidence="1 2" key="1">
    <citation type="submission" date="2016-11" db="EMBL/GenBank/DDBJ databases">
        <authorList>
            <person name="Varghese N."/>
            <person name="Submissions S."/>
        </authorList>
    </citation>
    <scope>NUCLEOTIDE SEQUENCE [LARGE SCALE GENOMIC DNA]</scope>
    <source>
        <strain evidence="1 2">DSM 15287</strain>
    </source>
</reference>
<dbReference type="SFLD" id="SFLDG01129">
    <property type="entry name" value="C1.5:_HAD__Beta-PGM__Phosphata"/>
    <property type="match status" value="1"/>
</dbReference>
<evidence type="ECO:0000313" key="1">
    <source>
        <dbReference type="EMBL" id="SHJ30704.1"/>
    </source>
</evidence>
<organism evidence="1 2">
    <name type="scientific">Propionispora hippei DSM 15287</name>
    <dbReference type="NCBI Taxonomy" id="1123003"/>
    <lineage>
        <taxon>Bacteria</taxon>
        <taxon>Bacillati</taxon>
        <taxon>Bacillota</taxon>
        <taxon>Negativicutes</taxon>
        <taxon>Selenomonadales</taxon>
        <taxon>Sporomusaceae</taxon>
        <taxon>Propionispora</taxon>
    </lineage>
</organism>
<dbReference type="GO" id="GO:0005829">
    <property type="term" value="C:cytosol"/>
    <property type="evidence" value="ECO:0007669"/>
    <property type="project" value="TreeGrafter"/>
</dbReference>
<dbReference type="InterPro" id="IPR036412">
    <property type="entry name" value="HAD-like_sf"/>
</dbReference>
<dbReference type="InterPro" id="IPR023198">
    <property type="entry name" value="PGP-like_dom2"/>
</dbReference>
<dbReference type="GO" id="GO:0004713">
    <property type="term" value="F:protein tyrosine kinase activity"/>
    <property type="evidence" value="ECO:0007669"/>
    <property type="project" value="TreeGrafter"/>
</dbReference>
<dbReference type="SUPFAM" id="SSF56784">
    <property type="entry name" value="HAD-like"/>
    <property type="match status" value="1"/>
</dbReference>
<sequence length="217" mass="23720">MKYDAILFDLDGTLTDSQEGILRSIQYALGKSGIVENEVDKLVPFIGPPLAESFREVYSMDPEQVEQTVAYYQEYFAVKGMYENTVYPGIEELLAELADRGKYLAVATSKPIFFSEKIIDHFSLTKYFQAIVGAHLEGKHSGKEEIIGTILSGIPHIPASRVVMVGDRKFDIHGAQAHGIDVIAAGYGYGADEELAAAGPTHIAGSITELRSLLLGY</sequence>
<keyword evidence="2" id="KW-1185">Reference proteome</keyword>
<dbReference type="Pfam" id="PF13419">
    <property type="entry name" value="HAD_2"/>
    <property type="match status" value="1"/>
</dbReference>
<dbReference type="EMBL" id="FQZD01000016">
    <property type="protein sequence ID" value="SHJ30704.1"/>
    <property type="molecule type" value="Genomic_DNA"/>
</dbReference>
<evidence type="ECO:0000313" key="2">
    <source>
        <dbReference type="Proteomes" id="UP000322917"/>
    </source>
</evidence>
<dbReference type="RefSeq" id="WP_149734967.1">
    <property type="nucleotide sequence ID" value="NZ_FQZD01000016.1"/>
</dbReference>
<proteinExistence type="predicted"/>
<accession>A0A1M6I8A6</accession>
<dbReference type="AlphaFoldDB" id="A0A1M6I8A6"/>
<dbReference type="InterPro" id="IPR023214">
    <property type="entry name" value="HAD_sf"/>
</dbReference>
<dbReference type="Proteomes" id="UP000322917">
    <property type="component" value="Unassembled WGS sequence"/>
</dbReference>
<dbReference type="SFLD" id="SFLDS00003">
    <property type="entry name" value="Haloacid_Dehalogenase"/>
    <property type="match status" value="1"/>
</dbReference>
<dbReference type="PANTHER" id="PTHR43434">
    <property type="entry name" value="PHOSPHOGLYCOLATE PHOSPHATASE"/>
    <property type="match status" value="1"/>
</dbReference>
<dbReference type="Gene3D" id="1.10.150.240">
    <property type="entry name" value="Putative phosphatase, domain 2"/>
    <property type="match status" value="1"/>
</dbReference>
<dbReference type="InterPro" id="IPR050155">
    <property type="entry name" value="HAD-like_hydrolase_sf"/>
</dbReference>
<name>A0A1M6I8A6_9FIRM</name>
<gene>
    <name evidence="1" type="ORF">SAMN02745170_02222</name>
</gene>
<dbReference type="Gene3D" id="3.40.50.1000">
    <property type="entry name" value="HAD superfamily/HAD-like"/>
    <property type="match status" value="1"/>
</dbReference>
<dbReference type="PANTHER" id="PTHR43434:SF20">
    <property type="entry name" value="5'-NUCLEOTIDASE"/>
    <property type="match status" value="1"/>
</dbReference>
<dbReference type="OrthoDB" id="9792518at2"/>
<protein>
    <submittedName>
        <fullName evidence="1">Phosphoglycolate phosphatase</fullName>
    </submittedName>
</protein>
<dbReference type="InterPro" id="IPR041492">
    <property type="entry name" value="HAD_2"/>
</dbReference>